<proteinExistence type="predicted"/>
<accession>A0A5N6LCF4</accession>
<protein>
    <submittedName>
        <fullName evidence="1">Uncharacterized protein</fullName>
    </submittedName>
</protein>
<evidence type="ECO:0000313" key="1">
    <source>
        <dbReference type="EMBL" id="KAD0280373.1"/>
    </source>
</evidence>
<dbReference type="Proteomes" id="UP000326396">
    <property type="component" value="Unassembled WGS sequence"/>
</dbReference>
<gene>
    <name evidence="1" type="ORF">E3N88_44517</name>
</gene>
<keyword evidence="2" id="KW-1185">Reference proteome</keyword>
<organism evidence="1 2">
    <name type="scientific">Mikania micrantha</name>
    <name type="common">bitter vine</name>
    <dbReference type="NCBI Taxonomy" id="192012"/>
    <lineage>
        <taxon>Eukaryota</taxon>
        <taxon>Viridiplantae</taxon>
        <taxon>Streptophyta</taxon>
        <taxon>Embryophyta</taxon>
        <taxon>Tracheophyta</taxon>
        <taxon>Spermatophyta</taxon>
        <taxon>Magnoliopsida</taxon>
        <taxon>eudicotyledons</taxon>
        <taxon>Gunneridae</taxon>
        <taxon>Pentapetalae</taxon>
        <taxon>asterids</taxon>
        <taxon>campanulids</taxon>
        <taxon>Asterales</taxon>
        <taxon>Asteraceae</taxon>
        <taxon>Asteroideae</taxon>
        <taxon>Heliantheae alliance</taxon>
        <taxon>Eupatorieae</taxon>
        <taxon>Mikania</taxon>
    </lineage>
</organism>
<comment type="caution">
    <text evidence="1">The sequence shown here is derived from an EMBL/GenBank/DDBJ whole genome shotgun (WGS) entry which is preliminary data.</text>
</comment>
<dbReference type="EMBL" id="SZYD01001814">
    <property type="protein sequence ID" value="KAD0280373.1"/>
    <property type="molecule type" value="Genomic_DNA"/>
</dbReference>
<name>A0A5N6LCF4_9ASTR</name>
<reference evidence="1 2" key="1">
    <citation type="submission" date="2019-05" db="EMBL/GenBank/DDBJ databases">
        <title>Mikania micrantha, genome provides insights into the molecular mechanism of rapid growth.</title>
        <authorList>
            <person name="Liu B."/>
        </authorList>
    </citation>
    <scope>NUCLEOTIDE SEQUENCE [LARGE SCALE GENOMIC DNA]</scope>
    <source>
        <strain evidence="1">NLD-2019</strain>
        <tissue evidence="1">Leaf</tissue>
    </source>
</reference>
<dbReference type="AlphaFoldDB" id="A0A5N6LCF4"/>
<sequence length="222" mass="23696">MGGPLCGTMTRGLGHPGSPAVAIFRKLRACGALLARFLSILACGGLRRKVVSVPAKWPMGGPSRGTMTRGLAHPGPPAVAFFRMFPPCWAALATYLSILACGVLRRKPWEPGGPMACPCGPYATPILSRAAHGRPIIWHDDTGSCEPRPPFGLTRTRREHACARSRHGGTRAWGRNEAHCGALMAPLALCTWQLAVDIYAARAQLLGQDMRHMDGPSNGTLT</sequence>
<evidence type="ECO:0000313" key="2">
    <source>
        <dbReference type="Proteomes" id="UP000326396"/>
    </source>
</evidence>